<feature type="non-terminal residue" evidence="4">
    <location>
        <position position="1"/>
    </location>
</feature>
<sequence length="55" mass="6076">GGMALYCTAFGCNMDLQIILDDVECYGNESSIYDCPHSPWNTNNCVHSEDIGVRC</sequence>
<dbReference type="Pfam" id="PF00530">
    <property type="entry name" value="SRCR"/>
    <property type="match status" value="1"/>
</dbReference>
<dbReference type="SUPFAM" id="SSF56487">
    <property type="entry name" value="SRCR-like"/>
    <property type="match status" value="1"/>
</dbReference>
<name>A0ABD3XBZ7_SINWO</name>
<dbReference type="InterPro" id="IPR036772">
    <property type="entry name" value="SRCR-like_dom_sf"/>
</dbReference>
<evidence type="ECO:0000259" key="3">
    <source>
        <dbReference type="PROSITE" id="PS50287"/>
    </source>
</evidence>
<dbReference type="PANTHER" id="PTHR48071:SF18">
    <property type="entry name" value="DELETED IN MALIGNANT BRAIN TUMORS 1 PROTEIN-RELATED"/>
    <property type="match status" value="1"/>
</dbReference>
<reference evidence="4 5" key="1">
    <citation type="submission" date="2024-11" db="EMBL/GenBank/DDBJ databases">
        <title>Chromosome-level genome assembly of the freshwater bivalve Anodonta woodiana.</title>
        <authorList>
            <person name="Chen X."/>
        </authorList>
    </citation>
    <scope>NUCLEOTIDE SEQUENCE [LARGE SCALE GENOMIC DNA]</scope>
    <source>
        <strain evidence="4">MN2024</strain>
        <tissue evidence="4">Gills</tissue>
    </source>
</reference>
<evidence type="ECO:0000313" key="5">
    <source>
        <dbReference type="Proteomes" id="UP001634394"/>
    </source>
</evidence>
<evidence type="ECO:0000313" key="4">
    <source>
        <dbReference type="EMBL" id="KAL3883260.1"/>
    </source>
</evidence>
<dbReference type="PROSITE" id="PS50287">
    <property type="entry name" value="SRCR_2"/>
    <property type="match status" value="1"/>
</dbReference>
<feature type="domain" description="SRCR" evidence="3">
    <location>
        <begin position="18"/>
        <end position="55"/>
    </location>
</feature>
<dbReference type="AlphaFoldDB" id="A0ABD3XBZ7"/>
<comment type="caution">
    <text evidence="2">Lacks conserved residue(s) required for the propagation of feature annotation.</text>
</comment>
<evidence type="ECO:0000256" key="1">
    <source>
        <dbReference type="ARBA" id="ARBA00023157"/>
    </source>
</evidence>
<organism evidence="4 5">
    <name type="scientific">Sinanodonta woodiana</name>
    <name type="common">Chinese pond mussel</name>
    <name type="synonym">Anodonta woodiana</name>
    <dbReference type="NCBI Taxonomy" id="1069815"/>
    <lineage>
        <taxon>Eukaryota</taxon>
        <taxon>Metazoa</taxon>
        <taxon>Spiralia</taxon>
        <taxon>Lophotrochozoa</taxon>
        <taxon>Mollusca</taxon>
        <taxon>Bivalvia</taxon>
        <taxon>Autobranchia</taxon>
        <taxon>Heteroconchia</taxon>
        <taxon>Palaeoheterodonta</taxon>
        <taxon>Unionida</taxon>
        <taxon>Unionoidea</taxon>
        <taxon>Unionidae</taxon>
        <taxon>Unioninae</taxon>
        <taxon>Sinanodonta</taxon>
    </lineage>
</organism>
<gene>
    <name evidence="4" type="ORF">ACJMK2_029543</name>
</gene>
<dbReference type="PANTHER" id="PTHR48071">
    <property type="entry name" value="SRCR DOMAIN-CONTAINING PROTEIN"/>
    <property type="match status" value="1"/>
</dbReference>
<feature type="non-terminal residue" evidence="4">
    <location>
        <position position="55"/>
    </location>
</feature>
<accession>A0ABD3XBZ7</accession>
<dbReference type="Gene3D" id="3.10.250.10">
    <property type="entry name" value="SRCR-like domain"/>
    <property type="match status" value="1"/>
</dbReference>
<dbReference type="Proteomes" id="UP001634394">
    <property type="component" value="Unassembled WGS sequence"/>
</dbReference>
<comment type="caution">
    <text evidence="4">The sequence shown here is derived from an EMBL/GenBank/DDBJ whole genome shotgun (WGS) entry which is preliminary data.</text>
</comment>
<feature type="disulfide bond" evidence="2">
    <location>
        <begin position="25"/>
        <end position="35"/>
    </location>
</feature>
<protein>
    <recommendedName>
        <fullName evidence="3">SRCR domain-containing protein</fullName>
    </recommendedName>
</protein>
<dbReference type="EMBL" id="JBJQND010000003">
    <property type="protein sequence ID" value="KAL3883260.1"/>
    <property type="molecule type" value="Genomic_DNA"/>
</dbReference>
<keyword evidence="5" id="KW-1185">Reference proteome</keyword>
<dbReference type="InterPro" id="IPR001190">
    <property type="entry name" value="SRCR"/>
</dbReference>
<evidence type="ECO:0000256" key="2">
    <source>
        <dbReference type="PROSITE-ProRule" id="PRU00196"/>
    </source>
</evidence>
<proteinExistence type="predicted"/>
<keyword evidence="1 2" id="KW-1015">Disulfide bond</keyword>